<proteinExistence type="predicted"/>
<dbReference type="Proteomes" id="UP000076848">
    <property type="component" value="Unassembled WGS sequence"/>
</dbReference>
<organism evidence="1 2">
    <name type="scientific">Bordetella ansorpii</name>
    <dbReference type="NCBI Taxonomy" id="288768"/>
    <lineage>
        <taxon>Bacteria</taxon>
        <taxon>Pseudomonadati</taxon>
        <taxon>Pseudomonadota</taxon>
        <taxon>Betaproteobacteria</taxon>
        <taxon>Burkholderiales</taxon>
        <taxon>Alcaligenaceae</taxon>
        <taxon>Bordetella</taxon>
    </lineage>
</organism>
<evidence type="ECO:0000313" key="1">
    <source>
        <dbReference type="EMBL" id="SAI72113.1"/>
    </source>
</evidence>
<evidence type="ECO:0000313" key="2">
    <source>
        <dbReference type="Proteomes" id="UP000076848"/>
    </source>
</evidence>
<protein>
    <submittedName>
        <fullName evidence="1">Uncharacterized protein</fullName>
    </submittedName>
</protein>
<gene>
    <name evidence="1" type="ORF">SAMEA3906486_03945</name>
</gene>
<dbReference type="EMBL" id="FKIF01000007">
    <property type="protein sequence ID" value="SAI72113.1"/>
    <property type="molecule type" value="Genomic_DNA"/>
</dbReference>
<dbReference type="AlphaFoldDB" id="A0A157SPM7"/>
<dbReference type="RefSeq" id="WP_269148913.1">
    <property type="nucleotide sequence ID" value="NZ_FKIF01000007.1"/>
</dbReference>
<reference evidence="1 2" key="1">
    <citation type="submission" date="2016-04" db="EMBL/GenBank/DDBJ databases">
        <authorList>
            <consortium name="Pathogen Informatics"/>
        </authorList>
    </citation>
    <scope>NUCLEOTIDE SEQUENCE [LARGE SCALE GENOMIC DNA]</scope>
    <source>
        <strain evidence="1 2">H050680373</strain>
    </source>
</reference>
<sequence>MQPGNVHIVARDDARQSLVFGLTWFALVGSHIAPMARARAPAS</sequence>
<keyword evidence="2" id="KW-1185">Reference proteome</keyword>
<name>A0A157SPM7_9BORD</name>
<accession>A0A157SPM7</accession>